<dbReference type="PANTHER" id="PTHR11071:SF561">
    <property type="entry name" value="PEPTIDYL-PROLYL CIS-TRANS ISOMERASE D-RELATED"/>
    <property type="match status" value="1"/>
</dbReference>
<dbReference type="PANTHER" id="PTHR11071">
    <property type="entry name" value="PEPTIDYL-PROLYL CIS-TRANS ISOMERASE"/>
    <property type="match status" value="1"/>
</dbReference>
<accession>A0AAV4ZZA8</accession>
<dbReference type="AlphaFoldDB" id="A0AAV4ZZA8"/>
<gene>
    <name evidence="6" type="primary">CPR2</name>
    <name evidence="6" type="ORF">Clacol_000669</name>
</gene>
<feature type="signal peptide" evidence="4">
    <location>
        <begin position="1"/>
        <end position="26"/>
    </location>
</feature>
<dbReference type="GO" id="GO:0003755">
    <property type="term" value="F:peptidyl-prolyl cis-trans isomerase activity"/>
    <property type="evidence" value="ECO:0007669"/>
    <property type="project" value="UniProtKB-UniRule"/>
</dbReference>
<evidence type="ECO:0000256" key="3">
    <source>
        <dbReference type="ARBA" id="ARBA00023235"/>
    </source>
</evidence>
<dbReference type="InterPro" id="IPR002130">
    <property type="entry name" value="Cyclophilin-type_PPIase_dom"/>
</dbReference>
<dbReference type="Pfam" id="PF00160">
    <property type="entry name" value="Pro_isomerase"/>
    <property type="match status" value="1"/>
</dbReference>
<dbReference type="EC" id="5.2.1.8" evidence="4"/>
<dbReference type="PROSITE" id="PS50072">
    <property type="entry name" value="CSA_PPIASE_2"/>
    <property type="match status" value="1"/>
</dbReference>
<proteinExistence type="inferred from homology"/>
<dbReference type="InterPro" id="IPR029000">
    <property type="entry name" value="Cyclophilin-like_dom_sf"/>
</dbReference>
<keyword evidence="7" id="KW-1185">Reference proteome</keyword>
<feature type="domain" description="PPIase cyclophilin-type" evidence="5">
    <location>
        <begin position="68"/>
        <end position="167"/>
    </location>
</feature>
<keyword evidence="3 4" id="KW-0413">Isomerase</keyword>
<dbReference type="GO" id="GO:0000324">
    <property type="term" value="C:fungal-type vacuole"/>
    <property type="evidence" value="ECO:0007669"/>
    <property type="project" value="TreeGrafter"/>
</dbReference>
<comment type="catalytic activity">
    <reaction evidence="1 4">
        <text>[protein]-peptidylproline (omega=180) = [protein]-peptidylproline (omega=0)</text>
        <dbReference type="Rhea" id="RHEA:16237"/>
        <dbReference type="Rhea" id="RHEA-COMP:10747"/>
        <dbReference type="Rhea" id="RHEA-COMP:10748"/>
        <dbReference type="ChEBI" id="CHEBI:83833"/>
        <dbReference type="ChEBI" id="CHEBI:83834"/>
        <dbReference type="EC" id="5.2.1.8"/>
    </reaction>
</comment>
<evidence type="ECO:0000256" key="4">
    <source>
        <dbReference type="RuleBase" id="RU363019"/>
    </source>
</evidence>
<dbReference type="PROSITE" id="PS00170">
    <property type="entry name" value="CSA_PPIASE_1"/>
    <property type="match status" value="1"/>
</dbReference>
<organism evidence="6 7">
    <name type="scientific">Clathrus columnatus</name>
    <dbReference type="NCBI Taxonomy" id="1419009"/>
    <lineage>
        <taxon>Eukaryota</taxon>
        <taxon>Fungi</taxon>
        <taxon>Dikarya</taxon>
        <taxon>Basidiomycota</taxon>
        <taxon>Agaricomycotina</taxon>
        <taxon>Agaricomycetes</taxon>
        <taxon>Phallomycetidae</taxon>
        <taxon>Phallales</taxon>
        <taxon>Clathraceae</taxon>
        <taxon>Clathrus</taxon>
    </lineage>
</organism>
<dbReference type="Proteomes" id="UP001050691">
    <property type="component" value="Unassembled WGS sequence"/>
</dbReference>
<evidence type="ECO:0000259" key="5">
    <source>
        <dbReference type="PROSITE" id="PS50072"/>
    </source>
</evidence>
<name>A0AAV4ZZA8_9AGAM</name>
<evidence type="ECO:0000256" key="1">
    <source>
        <dbReference type="ARBA" id="ARBA00000971"/>
    </source>
</evidence>
<comment type="function">
    <text evidence="4">PPIases accelerate the folding of proteins. It catalyzes the cis-trans isomerization of proline imidic peptide bonds in oligopeptides.</text>
</comment>
<dbReference type="SUPFAM" id="SSF50891">
    <property type="entry name" value="Cyclophilin-like"/>
    <property type="match status" value="1"/>
</dbReference>
<evidence type="ECO:0000256" key="2">
    <source>
        <dbReference type="ARBA" id="ARBA00023110"/>
    </source>
</evidence>
<dbReference type="GO" id="GO:0005783">
    <property type="term" value="C:endoplasmic reticulum"/>
    <property type="evidence" value="ECO:0007669"/>
    <property type="project" value="TreeGrafter"/>
</dbReference>
<evidence type="ECO:0000313" key="7">
    <source>
        <dbReference type="Proteomes" id="UP001050691"/>
    </source>
</evidence>
<keyword evidence="2 4" id="KW-0697">Rotamase</keyword>
<dbReference type="EMBL" id="BPWL01000001">
    <property type="protein sequence ID" value="GJJ06477.1"/>
    <property type="molecule type" value="Genomic_DNA"/>
</dbReference>
<sequence>MLSLSRLSFFAIVLITLLASTYTADAAKGPKVTHIVYFDIKQGEKDLGRSKPLICLTAKYVANNLHLVKIGLFGGTVPRTVENFRSLATGKDKDGNDLGFGYKGSAFHRVIKDFMIQGGDFTRGDGTGGKSIYGAKFTDENFKLKHTGPGILSMANSGRDTNGQKLG</sequence>
<comment type="similarity">
    <text evidence="4">Belongs to the cyclophilin-type PPIase family.</text>
</comment>
<dbReference type="InterPro" id="IPR020892">
    <property type="entry name" value="Cyclophilin-type_PPIase_CS"/>
</dbReference>
<dbReference type="GO" id="GO:0016018">
    <property type="term" value="F:cyclosporin A binding"/>
    <property type="evidence" value="ECO:0007669"/>
    <property type="project" value="TreeGrafter"/>
</dbReference>
<dbReference type="GO" id="GO:0006457">
    <property type="term" value="P:protein folding"/>
    <property type="evidence" value="ECO:0007669"/>
    <property type="project" value="InterPro"/>
</dbReference>
<protein>
    <recommendedName>
        <fullName evidence="4">Peptidyl-prolyl cis-trans isomerase</fullName>
        <shortName evidence="4">PPIase</shortName>
        <ecNumber evidence="4">5.2.1.8</ecNumber>
    </recommendedName>
</protein>
<dbReference type="PRINTS" id="PR00153">
    <property type="entry name" value="CSAPPISMRASE"/>
</dbReference>
<dbReference type="Gene3D" id="2.40.100.10">
    <property type="entry name" value="Cyclophilin-like"/>
    <property type="match status" value="1"/>
</dbReference>
<evidence type="ECO:0000313" key="6">
    <source>
        <dbReference type="EMBL" id="GJJ06477.1"/>
    </source>
</evidence>
<keyword evidence="4" id="KW-0732">Signal</keyword>
<feature type="chain" id="PRO_5043087231" description="Peptidyl-prolyl cis-trans isomerase" evidence="4">
    <location>
        <begin position="27"/>
        <end position="167"/>
    </location>
</feature>
<reference evidence="6" key="1">
    <citation type="submission" date="2021-10" db="EMBL/GenBank/DDBJ databases">
        <title>De novo Genome Assembly of Clathrus columnatus (Basidiomycota, Fungi) Using Illumina and Nanopore Sequence Data.</title>
        <authorList>
            <person name="Ogiso-Tanaka E."/>
            <person name="Itagaki H."/>
            <person name="Hosoya T."/>
            <person name="Hosaka K."/>
        </authorList>
    </citation>
    <scope>NUCLEOTIDE SEQUENCE</scope>
    <source>
        <strain evidence="6">MO-923</strain>
    </source>
</reference>
<comment type="caution">
    <text evidence="6">The sequence shown here is derived from an EMBL/GenBank/DDBJ whole genome shotgun (WGS) entry which is preliminary data.</text>
</comment>